<dbReference type="CDD" id="cd10429">
    <property type="entry name" value="GAAP_like"/>
    <property type="match status" value="1"/>
</dbReference>
<dbReference type="PANTHER" id="PTHR23291:SF50">
    <property type="entry name" value="PROTEIN LIFEGUARD 4"/>
    <property type="match status" value="1"/>
</dbReference>
<feature type="transmembrane region" description="Helical" evidence="5">
    <location>
        <begin position="240"/>
        <end position="261"/>
    </location>
</feature>
<comment type="caution">
    <text evidence="6">The sequence shown here is derived from an EMBL/GenBank/DDBJ whole genome shotgun (WGS) entry which is preliminary data.</text>
</comment>
<comment type="similarity">
    <text evidence="5">Belongs to the BI1 family.</text>
</comment>
<keyword evidence="4 5" id="KW-0472">Membrane</keyword>
<comment type="subcellular location">
    <subcellularLocation>
        <location evidence="1">Membrane</location>
        <topology evidence="1">Multi-pass membrane protein</topology>
    </subcellularLocation>
</comment>
<dbReference type="AlphaFoldDB" id="A0A9W8KVL6"/>
<protein>
    <submittedName>
        <fullName evidence="6">Uncharacterized protein</fullName>
    </submittedName>
</protein>
<feature type="transmembrane region" description="Helical" evidence="5">
    <location>
        <begin position="66"/>
        <end position="84"/>
    </location>
</feature>
<feature type="transmembrane region" description="Helical" evidence="5">
    <location>
        <begin position="153"/>
        <end position="171"/>
    </location>
</feature>
<dbReference type="GO" id="GO:0016020">
    <property type="term" value="C:membrane"/>
    <property type="evidence" value="ECO:0007669"/>
    <property type="project" value="UniProtKB-SubCell"/>
</dbReference>
<sequence length="265" mass="29433">MSTARYTQLPPSYDDGAANNSAAEIGGAALRPGQPENSDDIPDDFKYGVTVGQSEISIRHDFIRKVYTILTVQLLATTAVGAYLRHIDATSGFLLQHVWTVYAAMAGTFVSMFGLWWKRDSHPTNVVFLSTFTFFEAYVVGAASAFYSSTVVLQALAITLGLFIVLTLFTMQSRYDFSNLGPILFFALCAIIMVGLVQIFLPFNKTFDLIIAAVTAVVFCGYIMYDTYMIMNHFTPDDYIFASLALYLDVINLFLAILRILSDRD</sequence>
<dbReference type="Proteomes" id="UP001151518">
    <property type="component" value="Unassembled WGS sequence"/>
</dbReference>
<dbReference type="Pfam" id="PF01027">
    <property type="entry name" value="Bax1-I"/>
    <property type="match status" value="1"/>
</dbReference>
<gene>
    <name evidence="6" type="ORF">GGI25_005983</name>
</gene>
<evidence type="ECO:0000313" key="7">
    <source>
        <dbReference type="Proteomes" id="UP001151518"/>
    </source>
</evidence>
<evidence type="ECO:0000256" key="4">
    <source>
        <dbReference type="ARBA" id="ARBA00023136"/>
    </source>
</evidence>
<feature type="transmembrane region" description="Helical" evidence="5">
    <location>
        <begin position="126"/>
        <end position="147"/>
    </location>
</feature>
<proteinExistence type="inferred from homology"/>
<accession>A0A9W8KVL6</accession>
<feature type="transmembrane region" description="Helical" evidence="5">
    <location>
        <begin position="209"/>
        <end position="228"/>
    </location>
</feature>
<evidence type="ECO:0000256" key="2">
    <source>
        <dbReference type="ARBA" id="ARBA00022692"/>
    </source>
</evidence>
<organism evidence="6 7">
    <name type="scientific">Coemansia spiralis</name>
    <dbReference type="NCBI Taxonomy" id="417178"/>
    <lineage>
        <taxon>Eukaryota</taxon>
        <taxon>Fungi</taxon>
        <taxon>Fungi incertae sedis</taxon>
        <taxon>Zoopagomycota</taxon>
        <taxon>Kickxellomycotina</taxon>
        <taxon>Kickxellomycetes</taxon>
        <taxon>Kickxellales</taxon>
        <taxon>Kickxellaceae</taxon>
        <taxon>Coemansia</taxon>
    </lineage>
</organism>
<reference evidence="6" key="1">
    <citation type="submission" date="2022-07" db="EMBL/GenBank/DDBJ databases">
        <title>Phylogenomic reconstructions and comparative analyses of Kickxellomycotina fungi.</title>
        <authorList>
            <person name="Reynolds N.K."/>
            <person name="Stajich J.E."/>
            <person name="Barry K."/>
            <person name="Grigoriev I.V."/>
            <person name="Crous P."/>
            <person name="Smith M.E."/>
        </authorList>
    </citation>
    <scope>NUCLEOTIDE SEQUENCE</scope>
    <source>
        <strain evidence="6">NRRL 3115</strain>
    </source>
</reference>
<evidence type="ECO:0000256" key="1">
    <source>
        <dbReference type="ARBA" id="ARBA00004141"/>
    </source>
</evidence>
<keyword evidence="3 5" id="KW-1133">Transmembrane helix</keyword>
<feature type="transmembrane region" description="Helical" evidence="5">
    <location>
        <begin position="96"/>
        <end position="117"/>
    </location>
</feature>
<feature type="transmembrane region" description="Helical" evidence="5">
    <location>
        <begin position="183"/>
        <end position="203"/>
    </location>
</feature>
<dbReference type="InterPro" id="IPR006214">
    <property type="entry name" value="Bax_inhibitor_1-related"/>
</dbReference>
<dbReference type="OrthoDB" id="7933078at2759"/>
<dbReference type="PANTHER" id="PTHR23291">
    <property type="entry name" value="BAX INHIBITOR-RELATED"/>
    <property type="match status" value="1"/>
</dbReference>
<evidence type="ECO:0000313" key="6">
    <source>
        <dbReference type="EMBL" id="KAJ2669985.1"/>
    </source>
</evidence>
<dbReference type="EMBL" id="JANBTW010000136">
    <property type="protein sequence ID" value="KAJ2669985.1"/>
    <property type="molecule type" value="Genomic_DNA"/>
</dbReference>
<evidence type="ECO:0000256" key="3">
    <source>
        <dbReference type="ARBA" id="ARBA00022989"/>
    </source>
</evidence>
<keyword evidence="2 5" id="KW-0812">Transmembrane</keyword>
<evidence type="ECO:0000256" key="5">
    <source>
        <dbReference type="RuleBase" id="RU004379"/>
    </source>
</evidence>
<name>A0A9W8KVL6_9FUNG</name>